<evidence type="ECO:0000313" key="3">
    <source>
        <dbReference type="Proteomes" id="UP000282930"/>
    </source>
</evidence>
<dbReference type="EMBL" id="CP034791">
    <property type="protein sequence ID" value="AZT91232.1"/>
    <property type="molecule type" value="Genomic_DNA"/>
</dbReference>
<keyword evidence="1" id="KW-0812">Transmembrane</keyword>
<reference evidence="2 3" key="1">
    <citation type="submission" date="2018-12" db="EMBL/GenBank/DDBJ databases">
        <title>Genome sequence from the cellulolytic species, Caldicellulosiruptor changbaiensis.</title>
        <authorList>
            <person name="Blumer-Schuette S.E."/>
            <person name="Mendoza C."/>
        </authorList>
    </citation>
    <scope>NUCLEOTIDE SEQUENCE [LARGE SCALE GENOMIC DNA]</scope>
    <source>
        <strain evidence="2 3">CBS-Z</strain>
    </source>
</reference>
<gene>
    <name evidence="2" type="ORF">ELD05_11655</name>
</gene>
<keyword evidence="1" id="KW-0472">Membrane</keyword>
<evidence type="ECO:0000313" key="2">
    <source>
        <dbReference type="EMBL" id="AZT91232.1"/>
    </source>
</evidence>
<dbReference type="Proteomes" id="UP000282930">
    <property type="component" value="Chromosome"/>
</dbReference>
<accession>A0A3T0D8W1</accession>
<dbReference type="AlphaFoldDB" id="A0A3T0D8W1"/>
<evidence type="ECO:0000256" key="1">
    <source>
        <dbReference type="SAM" id="Phobius"/>
    </source>
</evidence>
<protein>
    <submittedName>
        <fullName evidence="2">Uncharacterized protein</fullName>
    </submittedName>
</protein>
<proteinExistence type="predicted"/>
<organism evidence="2 3">
    <name type="scientific">Caldicellulosiruptor changbaiensis</name>
    <dbReference type="NCBI Taxonomy" id="1222016"/>
    <lineage>
        <taxon>Bacteria</taxon>
        <taxon>Bacillati</taxon>
        <taxon>Bacillota</taxon>
        <taxon>Bacillota incertae sedis</taxon>
        <taxon>Caldicellulosiruptorales</taxon>
        <taxon>Caldicellulosiruptoraceae</taxon>
        <taxon>Caldicellulosiruptor</taxon>
    </lineage>
</organism>
<dbReference type="KEGG" id="ccha:ELD05_11655"/>
<keyword evidence="3" id="KW-1185">Reference proteome</keyword>
<feature type="transmembrane region" description="Helical" evidence="1">
    <location>
        <begin position="41"/>
        <end position="60"/>
    </location>
</feature>
<name>A0A3T0D8W1_9FIRM</name>
<keyword evidence="1" id="KW-1133">Transmembrane helix</keyword>
<sequence length="62" mass="7027">MKDKNQFENILGKTFEELEEKEMYKVVENSKKGDIFECAKWFLISGTISGLASVVIGLLAKK</sequence>
<dbReference type="RefSeq" id="WP_127352565.1">
    <property type="nucleotide sequence ID" value="NZ_CP034791.1"/>
</dbReference>